<gene>
    <name evidence="4" type="ORF">DDZ15_13625</name>
</gene>
<accession>A0A316TTM4</accession>
<evidence type="ECO:0000313" key="5">
    <source>
        <dbReference type="Proteomes" id="UP000245533"/>
    </source>
</evidence>
<reference evidence="4 5" key="1">
    <citation type="submission" date="2018-05" db="EMBL/GenBank/DDBJ databases">
        <title>Rhodohalobacter halophilus gen. nov., sp. nov., a moderately halophilic member of the family Balneolaceae.</title>
        <authorList>
            <person name="Liu Z.-W."/>
        </authorList>
    </citation>
    <scope>NUCLEOTIDE SEQUENCE [LARGE SCALE GENOMIC DNA]</scope>
    <source>
        <strain evidence="4 5">8A47</strain>
    </source>
</reference>
<feature type="transmembrane region" description="Helical" evidence="2">
    <location>
        <begin position="66"/>
        <end position="92"/>
    </location>
</feature>
<feature type="domain" description="DUF4342" evidence="3">
    <location>
        <begin position="22"/>
        <end position="102"/>
    </location>
</feature>
<evidence type="ECO:0000256" key="2">
    <source>
        <dbReference type="SAM" id="Phobius"/>
    </source>
</evidence>
<evidence type="ECO:0000256" key="1">
    <source>
        <dbReference type="SAM" id="MobiDB-lite"/>
    </source>
</evidence>
<evidence type="ECO:0000313" key="4">
    <source>
        <dbReference type="EMBL" id="PWN05632.1"/>
    </source>
</evidence>
<feature type="compositionally biased region" description="Basic and acidic residues" evidence="1">
    <location>
        <begin position="129"/>
        <end position="139"/>
    </location>
</feature>
<keyword evidence="2" id="KW-0812">Transmembrane</keyword>
<proteinExistence type="predicted"/>
<protein>
    <recommendedName>
        <fullName evidence="3">DUF4342 domain-containing protein</fullName>
    </recommendedName>
</protein>
<name>A0A316TTM4_9BACT</name>
<keyword evidence="5" id="KW-1185">Reference proteome</keyword>
<organism evidence="4 5">
    <name type="scientific">Rhodohalobacter mucosus</name>
    <dbReference type="NCBI Taxonomy" id="2079485"/>
    <lineage>
        <taxon>Bacteria</taxon>
        <taxon>Pseudomonadati</taxon>
        <taxon>Balneolota</taxon>
        <taxon>Balneolia</taxon>
        <taxon>Balneolales</taxon>
        <taxon>Balneolaceae</taxon>
        <taxon>Rhodohalobacter</taxon>
    </lineage>
</organism>
<dbReference type="Pfam" id="PF14242">
    <property type="entry name" value="DUF4342"/>
    <property type="match status" value="1"/>
</dbReference>
<dbReference type="InterPro" id="IPR025642">
    <property type="entry name" value="DUF4342"/>
</dbReference>
<feature type="region of interest" description="Disordered" evidence="1">
    <location>
        <begin position="121"/>
        <end position="163"/>
    </location>
</feature>
<dbReference type="EMBL" id="QGGB01000009">
    <property type="protein sequence ID" value="PWN05632.1"/>
    <property type="molecule type" value="Genomic_DNA"/>
</dbReference>
<comment type="caution">
    <text evidence="4">The sequence shown here is derived from an EMBL/GenBank/DDBJ whole genome shotgun (WGS) entry which is preliminary data.</text>
</comment>
<sequence>MNTKSLTHFFEKRGHDMENSSRTIMEEIQGTVSEIISQIRRLIREGNARRVVVKNKDGKVLFQSQLTVGVAGTAFFAFYAPVLTAISTLLLYASDVRVFVEKEIDESTDEYEVEAEIIEIDEDDDDTVEKEAKEKEKKESKSKKSSSKKKGEADKTVGKKKKS</sequence>
<evidence type="ECO:0000259" key="3">
    <source>
        <dbReference type="Pfam" id="PF14242"/>
    </source>
</evidence>
<keyword evidence="2" id="KW-1133">Transmembrane helix</keyword>
<keyword evidence="2" id="KW-0472">Membrane</keyword>
<dbReference type="AlphaFoldDB" id="A0A316TTM4"/>
<dbReference type="Proteomes" id="UP000245533">
    <property type="component" value="Unassembled WGS sequence"/>
</dbReference>